<comment type="similarity">
    <text evidence="4 12">Belongs to the purine nucleoside phosphorylase YfiH/LACC1 family.</text>
</comment>
<comment type="caution">
    <text evidence="13">The sequence shown here is derived from an EMBL/GenBank/DDBJ whole genome shotgun (WGS) entry which is preliminary data.</text>
</comment>
<comment type="function">
    <text evidence="3">Purine nucleoside enzyme that catalyzes the phosphorolysis of adenosine and inosine nucleosides, yielding D-ribose 1-phosphate and the respective free bases, adenine and hypoxanthine. Also catalyzes the phosphorolysis of S-methyl-5'-thioadenosine into adenine and S-methyl-5-thio-alpha-D-ribose 1-phosphate. Also has adenosine deaminase activity.</text>
</comment>
<dbReference type="InterPro" id="IPR011324">
    <property type="entry name" value="Cytotoxic_necrot_fac-like_cat"/>
</dbReference>
<comment type="catalytic activity">
    <reaction evidence="9">
        <text>adenosine + H2O + H(+) = inosine + NH4(+)</text>
        <dbReference type="Rhea" id="RHEA:24408"/>
        <dbReference type="ChEBI" id="CHEBI:15377"/>
        <dbReference type="ChEBI" id="CHEBI:15378"/>
        <dbReference type="ChEBI" id="CHEBI:16335"/>
        <dbReference type="ChEBI" id="CHEBI:17596"/>
        <dbReference type="ChEBI" id="CHEBI:28938"/>
        <dbReference type="EC" id="3.5.4.4"/>
    </reaction>
    <physiologicalReaction direction="left-to-right" evidence="9">
        <dbReference type="Rhea" id="RHEA:24409"/>
    </physiologicalReaction>
</comment>
<protein>
    <recommendedName>
        <fullName evidence="12">Purine nucleoside phosphorylase</fullName>
    </recommendedName>
</protein>
<accession>A0ABT7MK44</accession>
<evidence type="ECO:0000256" key="6">
    <source>
        <dbReference type="ARBA" id="ARBA00022723"/>
    </source>
</evidence>
<keyword evidence="6" id="KW-0479">Metal-binding</keyword>
<sequence length="253" mass="27549">MRLLHTWETETYRYQAYVTTRTDGHNQGNVGLHVGDDAEQVVANREYFFDAAGLALADSVWADQVHQTNVEVVGDADRGRGAYRYDETIPATDGLITTADALPLALVFADCVPLFFCAEHHGVIGVAHAGWKGTVGNIVAAMTDAFATLGVPAEAIDMFVGPAITAEHYEVDRRVLDAVEAVSPAAYASSVMDERAGHARLSLQRVNETLAVERNIEVTQSNLSTVSDQTFFSYRNGDAKRRFAAVLVKEKKS</sequence>
<evidence type="ECO:0000256" key="2">
    <source>
        <dbReference type="ARBA" id="ARBA00001947"/>
    </source>
</evidence>
<evidence type="ECO:0000313" key="13">
    <source>
        <dbReference type="EMBL" id="MDL5375793.1"/>
    </source>
</evidence>
<dbReference type="Gene3D" id="3.60.140.10">
    <property type="entry name" value="CNF1/YfiH-like putative cysteine hydrolases"/>
    <property type="match status" value="1"/>
</dbReference>
<evidence type="ECO:0000256" key="5">
    <source>
        <dbReference type="ARBA" id="ARBA00022679"/>
    </source>
</evidence>
<comment type="catalytic activity">
    <reaction evidence="11">
        <text>S-methyl-5'-thioadenosine + phosphate = 5-(methylsulfanyl)-alpha-D-ribose 1-phosphate + adenine</text>
        <dbReference type="Rhea" id="RHEA:11852"/>
        <dbReference type="ChEBI" id="CHEBI:16708"/>
        <dbReference type="ChEBI" id="CHEBI:17509"/>
        <dbReference type="ChEBI" id="CHEBI:43474"/>
        <dbReference type="ChEBI" id="CHEBI:58533"/>
        <dbReference type="EC" id="2.4.2.28"/>
    </reaction>
    <physiologicalReaction direction="left-to-right" evidence="11">
        <dbReference type="Rhea" id="RHEA:11853"/>
    </physiologicalReaction>
</comment>
<comment type="cofactor">
    <cofactor evidence="2">
        <name>Zn(2+)</name>
        <dbReference type="ChEBI" id="CHEBI:29105"/>
    </cofactor>
</comment>
<evidence type="ECO:0000256" key="7">
    <source>
        <dbReference type="ARBA" id="ARBA00022801"/>
    </source>
</evidence>
<dbReference type="NCBIfam" id="TIGR00726">
    <property type="entry name" value="peptidoglycan editing factor PgeF"/>
    <property type="match status" value="1"/>
</dbReference>
<dbReference type="Proteomes" id="UP001230807">
    <property type="component" value="Unassembled WGS sequence"/>
</dbReference>
<name>A0ABT7MK44_9BACL</name>
<evidence type="ECO:0000256" key="8">
    <source>
        <dbReference type="ARBA" id="ARBA00022833"/>
    </source>
</evidence>
<comment type="catalytic activity">
    <reaction evidence="10">
        <text>adenosine + phosphate = alpha-D-ribose 1-phosphate + adenine</text>
        <dbReference type="Rhea" id="RHEA:27642"/>
        <dbReference type="ChEBI" id="CHEBI:16335"/>
        <dbReference type="ChEBI" id="CHEBI:16708"/>
        <dbReference type="ChEBI" id="CHEBI:43474"/>
        <dbReference type="ChEBI" id="CHEBI:57720"/>
        <dbReference type="EC" id="2.4.2.1"/>
    </reaction>
    <physiologicalReaction direction="left-to-right" evidence="10">
        <dbReference type="Rhea" id="RHEA:27643"/>
    </physiologicalReaction>
</comment>
<evidence type="ECO:0000256" key="1">
    <source>
        <dbReference type="ARBA" id="ARBA00000553"/>
    </source>
</evidence>
<dbReference type="Pfam" id="PF02578">
    <property type="entry name" value="Cu-oxidase_4"/>
    <property type="match status" value="1"/>
</dbReference>
<dbReference type="CDD" id="cd16833">
    <property type="entry name" value="YfiH"/>
    <property type="match status" value="1"/>
</dbReference>
<evidence type="ECO:0000256" key="9">
    <source>
        <dbReference type="ARBA" id="ARBA00047989"/>
    </source>
</evidence>
<dbReference type="InterPro" id="IPR038371">
    <property type="entry name" value="Cu_polyphenol_OxRdtase_sf"/>
</dbReference>
<evidence type="ECO:0000256" key="3">
    <source>
        <dbReference type="ARBA" id="ARBA00003215"/>
    </source>
</evidence>
<keyword evidence="8" id="KW-0862">Zinc</keyword>
<organism evidence="13 14">
    <name type="scientific">Exiguobacterium mexicanum</name>
    <dbReference type="NCBI Taxonomy" id="340146"/>
    <lineage>
        <taxon>Bacteria</taxon>
        <taxon>Bacillati</taxon>
        <taxon>Bacillota</taxon>
        <taxon>Bacilli</taxon>
        <taxon>Bacillales</taxon>
        <taxon>Bacillales Family XII. Incertae Sedis</taxon>
        <taxon>Exiguobacterium</taxon>
    </lineage>
</organism>
<keyword evidence="5" id="KW-0808">Transferase</keyword>
<reference evidence="13 14" key="1">
    <citation type="submission" date="2023-06" db="EMBL/GenBank/DDBJ databases">
        <title>Influencing factors and mechanism of Cr(VI) reduction by facultative anaerobic Exiguobacterium sp. PY14.</title>
        <authorList>
            <person name="Zou L."/>
        </authorList>
    </citation>
    <scope>NUCLEOTIDE SEQUENCE [LARGE SCALE GENOMIC DNA]</scope>
    <source>
        <strain evidence="13 14">PY14</strain>
    </source>
</reference>
<dbReference type="PANTHER" id="PTHR30616">
    <property type="entry name" value="UNCHARACTERIZED PROTEIN YFIH"/>
    <property type="match status" value="1"/>
</dbReference>
<gene>
    <name evidence="13" type="primary">pgeF</name>
    <name evidence="13" type="ORF">QR695_02095</name>
</gene>
<evidence type="ECO:0000256" key="4">
    <source>
        <dbReference type="ARBA" id="ARBA00007353"/>
    </source>
</evidence>
<dbReference type="EMBL" id="JASWER010000001">
    <property type="protein sequence ID" value="MDL5375793.1"/>
    <property type="molecule type" value="Genomic_DNA"/>
</dbReference>
<evidence type="ECO:0000256" key="12">
    <source>
        <dbReference type="RuleBase" id="RU361274"/>
    </source>
</evidence>
<dbReference type="InterPro" id="IPR003730">
    <property type="entry name" value="Cu_polyphenol_OxRdtase"/>
</dbReference>
<keyword evidence="7" id="KW-0378">Hydrolase</keyword>
<keyword evidence="14" id="KW-1185">Reference proteome</keyword>
<evidence type="ECO:0000256" key="11">
    <source>
        <dbReference type="ARBA" id="ARBA00049893"/>
    </source>
</evidence>
<proteinExistence type="inferred from homology"/>
<dbReference type="PANTHER" id="PTHR30616:SF2">
    <property type="entry name" value="PURINE NUCLEOSIDE PHOSPHORYLASE LACC1"/>
    <property type="match status" value="1"/>
</dbReference>
<evidence type="ECO:0000256" key="10">
    <source>
        <dbReference type="ARBA" id="ARBA00048968"/>
    </source>
</evidence>
<evidence type="ECO:0000313" key="14">
    <source>
        <dbReference type="Proteomes" id="UP001230807"/>
    </source>
</evidence>
<comment type="catalytic activity">
    <reaction evidence="1">
        <text>inosine + phosphate = alpha-D-ribose 1-phosphate + hypoxanthine</text>
        <dbReference type="Rhea" id="RHEA:27646"/>
        <dbReference type="ChEBI" id="CHEBI:17368"/>
        <dbReference type="ChEBI" id="CHEBI:17596"/>
        <dbReference type="ChEBI" id="CHEBI:43474"/>
        <dbReference type="ChEBI" id="CHEBI:57720"/>
        <dbReference type="EC" id="2.4.2.1"/>
    </reaction>
    <physiologicalReaction direction="left-to-right" evidence="1">
        <dbReference type="Rhea" id="RHEA:27647"/>
    </physiologicalReaction>
</comment>
<dbReference type="SUPFAM" id="SSF64438">
    <property type="entry name" value="CNF1/YfiH-like putative cysteine hydrolases"/>
    <property type="match status" value="1"/>
</dbReference>
<dbReference type="RefSeq" id="WP_214719480.1">
    <property type="nucleotide sequence ID" value="NZ_CP183077.1"/>
</dbReference>